<proteinExistence type="predicted"/>
<organism evidence="1 2">
    <name type="scientific">Rhabditophanes sp. KR3021</name>
    <dbReference type="NCBI Taxonomy" id="114890"/>
    <lineage>
        <taxon>Eukaryota</taxon>
        <taxon>Metazoa</taxon>
        <taxon>Ecdysozoa</taxon>
        <taxon>Nematoda</taxon>
        <taxon>Chromadorea</taxon>
        <taxon>Rhabditida</taxon>
        <taxon>Tylenchina</taxon>
        <taxon>Panagrolaimomorpha</taxon>
        <taxon>Strongyloidoidea</taxon>
        <taxon>Alloionematidae</taxon>
        <taxon>Rhabditophanes</taxon>
    </lineage>
</organism>
<protein>
    <submittedName>
        <fullName evidence="2">Cytochrome b-c1 complex subunit Rieske, mitochondrial</fullName>
    </submittedName>
</protein>
<reference evidence="2" key="1">
    <citation type="submission" date="2016-11" db="UniProtKB">
        <authorList>
            <consortium name="WormBaseParasite"/>
        </authorList>
    </citation>
    <scope>IDENTIFICATION</scope>
    <source>
        <strain evidence="2">KR3021</strain>
    </source>
</reference>
<dbReference type="WBParaSite" id="RSKR_0000480400.1">
    <property type="protein sequence ID" value="RSKR_0000480400.1"/>
    <property type="gene ID" value="RSKR_0000480400"/>
</dbReference>
<name>A0AC35TVE8_9BILA</name>
<accession>A0AC35TVE8</accession>
<evidence type="ECO:0000313" key="1">
    <source>
        <dbReference type="Proteomes" id="UP000095286"/>
    </source>
</evidence>
<dbReference type="Proteomes" id="UP000095286">
    <property type="component" value="Unplaced"/>
</dbReference>
<sequence>MATLLRTATSTTSKLIAGIPAQGTTLVGVSGRGTVQSDSTQNLTTVDSLQTRTNLISQNGPFLGSASRKGVNVSSRRFAHTDVNFPNFDGYRRESTLDPTKPARETEDQRRVIGVMAGKEIVQKLVTYKAMAADQKALASIEIDLSTIPLGQTKTFEWRGKPVFVKHRTEKEIAVEKSVTVADLRHPEHDNERVQKDEWLVVIGVCTHLGCIPIANAGDFSGMLCPCHFSHYDGSGRIRKGPAPLNLHVPPYSFKGDSMIVVGSE</sequence>
<evidence type="ECO:0000313" key="2">
    <source>
        <dbReference type="WBParaSite" id="RSKR_0000480400.1"/>
    </source>
</evidence>